<dbReference type="FunFam" id="3.20.20.140:FF:000005">
    <property type="entry name" value="TatD family hydrolase"/>
    <property type="match status" value="1"/>
</dbReference>
<dbReference type="InterPro" id="IPR001130">
    <property type="entry name" value="TatD-like"/>
</dbReference>
<dbReference type="EC" id="3.1.21.-" evidence="5"/>
<feature type="binding site" evidence="4">
    <location>
        <position position="9"/>
    </location>
    <ligand>
        <name>a divalent metal cation</name>
        <dbReference type="ChEBI" id="CHEBI:60240"/>
        <label>1</label>
    </ligand>
</feature>
<sequence>MRLFDSHSHIDDKSFKHDFDEMLTRAYDADIKAIMVVGINPATTRQAIHLTKKYSHDNEHPGNNLKSLPRLFTSVGMHPHDAKKCSHDIIEEFKVLAKQKCVKAWGETGLDFNRMHSPKEDQEKWFTEQIAAANELNLPMIFHERDSDGRFLEILKYAGHREKGGVVHCFSGSKEEMSQYLDLGYYIGITGILTIEQRGRLLREIAVHIPDDRIVIETDAPYLTPAPMKNKTRRNEPAFVRHVMLKLAEIKGMDVESLADIIWNNTCRLYGINELNDKK</sequence>
<dbReference type="GO" id="GO:0046872">
    <property type="term" value="F:metal ion binding"/>
    <property type="evidence" value="ECO:0007669"/>
    <property type="project" value="UniProtKB-KW"/>
</dbReference>
<dbReference type="CDD" id="cd01310">
    <property type="entry name" value="TatD_DNAse"/>
    <property type="match status" value="1"/>
</dbReference>
<evidence type="ECO:0000256" key="4">
    <source>
        <dbReference type="PIRSR" id="PIRSR005902-1"/>
    </source>
</evidence>
<dbReference type="InterPro" id="IPR015991">
    <property type="entry name" value="TatD/YcfH-like"/>
</dbReference>
<evidence type="ECO:0000256" key="3">
    <source>
        <dbReference type="ARBA" id="ARBA00022801"/>
    </source>
</evidence>
<feature type="binding site" evidence="4">
    <location>
        <position position="7"/>
    </location>
    <ligand>
        <name>a divalent metal cation</name>
        <dbReference type="ChEBI" id="CHEBI:60240"/>
        <label>1</label>
    </ligand>
</feature>
<dbReference type="GO" id="GO:0004536">
    <property type="term" value="F:DNA nuclease activity"/>
    <property type="evidence" value="ECO:0007669"/>
    <property type="project" value="InterPro"/>
</dbReference>
<dbReference type="Pfam" id="PF01026">
    <property type="entry name" value="TatD_DNase"/>
    <property type="match status" value="1"/>
</dbReference>
<organism evidence="5 6">
    <name type="scientific">Desulfamplus magnetovallimortis</name>
    <dbReference type="NCBI Taxonomy" id="1246637"/>
    <lineage>
        <taxon>Bacteria</taxon>
        <taxon>Pseudomonadati</taxon>
        <taxon>Thermodesulfobacteriota</taxon>
        <taxon>Desulfobacteria</taxon>
        <taxon>Desulfobacterales</taxon>
        <taxon>Desulfobacteraceae</taxon>
        <taxon>Desulfamplus</taxon>
    </lineage>
</organism>
<dbReference type="GO" id="GO:0016788">
    <property type="term" value="F:hydrolase activity, acting on ester bonds"/>
    <property type="evidence" value="ECO:0007669"/>
    <property type="project" value="InterPro"/>
</dbReference>
<dbReference type="NCBIfam" id="TIGR00010">
    <property type="entry name" value="YchF/TatD family DNA exonuclease"/>
    <property type="match status" value="1"/>
</dbReference>
<reference evidence="5 6" key="1">
    <citation type="submission" date="2017-03" db="EMBL/GenBank/DDBJ databases">
        <authorList>
            <person name="Afonso C.L."/>
            <person name="Miller P.J."/>
            <person name="Scott M.A."/>
            <person name="Spackman E."/>
            <person name="Goraichik I."/>
            <person name="Dimitrov K.M."/>
            <person name="Suarez D.L."/>
            <person name="Swayne D.E."/>
        </authorList>
    </citation>
    <scope>NUCLEOTIDE SEQUENCE [LARGE SCALE GENOMIC DNA]</scope>
    <source>
        <strain evidence="5">PRJEB14757</strain>
    </source>
</reference>
<feature type="binding site" evidence="4">
    <location>
        <position position="168"/>
    </location>
    <ligand>
        <name>a divalent metal cation</name>
        <dbReference type="ChEBI" id="CHEBI:60240"/>
        <label>2</label>
    </ligand>
</feature>
<dbReference type="SUPFAM" id="SSF51556">
    <property type="entry name" value="Metallo-dependent hydrolases"/>
    <property type="match status" value="1"/>
</dbReference>
<protein>
    <submittedName>
        <fullName evidence="5">TatD1</fullName>
        <ecNumber evidence="5">3.1.21.-</ecNumber>
    </submittedName>
</protein>
<feature type="binding site" evidence="4">
    <location>
        <position position="219"/>
    </location>
    <ligand>
        <name>a divalent metal cation</name>
        <dbReference type="ChEBI" id="CHEBI:60240"/>
        <label>1</label>
    </ligand>
</feature>
<dbReference type="AlphaFoldDB" id="A0A1W1HIN2"/>
<dbReference type="GO" id="GO:0005829">
    <property type="term" value="C:cytosol"/>
    <property type="evidence" value="ECO:0007669"/>
    <property type="project" value="TreeGrafter"/>
</dbReference>
<comment type="similarity">
    <text evidence="1">Belongs to the metallo-dependent hydrolases superfamily. TatD-type hydrolase family.</text>
</comment>
<dbReference type="EMBL" id="FWEV01000306">
    <property type="protein sequence ID" value="SLM32300.1"/>
    <property type="molecule type" value="Genomic_DNA"/>
</dbReference>
<accession>A0A1W1HIN2</accession>
<dbReference type="InterPro" id="IPR018228">
    <property type="entry name" value="DNase_TatD-rel_CS"/>
</dbReference>
<feature type="binding site" evidence="4">
    <location>
        <position position="143"/>
    </location>
    <ligand>
        <name>a divalent metal cation</name>
        <dbReference type="ChEBI" id="CHEBI:60240"/>
        <label>2</label>
    </ligand>
</feature>
<evidence type="ECO:0000313" key="6">
    <source>
        <dbReference type="Proteomes" id="UP000191931"/>
    </source>
</evidence>
<keyword evidence="3 5" id="KW-0378">Hydrolase</keyword>
<dbReference type="InterPro" id="IPR032466">
    <property type="entry name" value="Metal_Hydrolase"/>
</dbReference>
<dbReference type="Gene3D" id="3.20.20.140">
    <property type="entry name" value="Metal-dependent hydrolases"/>
    <property type="match status" value="1"/>
</dbReference>
<evidence type="ECO:0000256" key="2">
    <source>
        <dbReference type="ARBA" id="ARBA00022723"/>
    </source>
</evidence>
<proteinExistence type="inferred from homology"/>
<dbReference type="PROSITE" id="PS01137">
    <property type="entry name" value="TATD_1"/>
    <property type="match status" value="1"/>
</dbReference>
<dbReference type="PIRSF" id="PIRSF005902">
    <property type="entry name" value="DNase_TatD"/>
    <property type="match status" value="1"/>
</dbReference>
<dbReference type="PANTHER" id="PTHR46124">
    <property type="entry name" value="D-AMINOACYL-TRNA DEACYLASE"/>
    <property type="match status" value="1"/>
</dbReference>
<keyword evidence="2 4" id="KW-0479">Metal-binding</keyword>
<gene>
    <name evidence="5" type="primary">tatD</name>
    <name evidence="5" type="ORF">MTBBW1_620043</name>
</gene>
<dbReference type="RefSeq" id="WP_080801814.1">
    <property type="nucleotide sequence ID" value="NZ_LT828542.1"/>
</dbReference>
<evidence type="ECO:0000256" key="1">
    <source>
        <dbReference type="ARBA" id="ARBA00009275"/>
    </source>
</evidence>
<dbReference type="STRING" id="1246637.MTBBW1_620043"/>
<dbReference type="Proteomes" id="UP000191931">
    <property type="component" value="Unassembled WGS sequence"/>
</dbReference>
<evidence type="ECO:0000313" key="5">
    <source>
        <dbReference type="EMBL" id="SLM32300.1"/>
    </source>
</evidence>
<dbReference type="PANTHER" id="PTHR46124:SF2">
    <property type="entry name" value="D-AMINOACYL-TRNA DEACYLASE"/>
    <property type="match status" value="1"/>
</dbReference>
<dbReference type="OrthoDB" id="9810005at2"/>
<feature type="binding site" evidence="4">
    <location>
        <position position="107"/>
    </location>
    <ligand>
        <name>a divalent metal cation</name>
        <dbReference type="ChEBI" id="CHEBI:60240"/>
        <label>1</label>
    </ligand>
</feature>
<name>A0A1W1HIN2_9BACT</name>
<keyword evidence="6" id="KW-1185">Reference proteome</keyword>